<evidence type="ECO:0008006" key="3">
    <source>
        <dbReference type="Google" id="ProtNLM"/>
    </source>
</evidence>
<proteinExistence type="predicted"/>
<dbReference type="EMBL" id="JAGGMR010000001">
    <property type="protein sequence ID" value="MBP2187336.1"/>
    <property type="molecule type" value="Genomic_DNA"/>
</dbReference>
<gene>
    <name evidence="1" type="ORF">BJ987_000237</name>
</gene>
<dbReference type="RefSeq" id="WP_209883869.1">
    <property type="nucleotide sequence ID" value="NZ_JAGGMR010000001.1"/>
</dbReference>
<organism evidence="1 2">
    <name type="scientific">Nocardia goodfellowii</name>
    <dbReference type="NCBI Taxonomy" id="882446"/>
    <lineage>
        <taxon>Bacteria</taxon>
        <taxon>Bacillati</taxon>
        <taxon>Actinomycetota</taxon>
        <taxon>Actinomycetes</taxon>
        <taxon>Mycobacteriales</taxon>
        <taxon>Nocardiaceae</taxon>
        <taxon>Nocardia</taxon>
    </lineage>
</organism>
<evidence type="ECO:0000313" key="2">
    <source>
        <dbReference type="Proteomes" id="UP001519325"/>
    </source>
</evidence>
<keyword evidence="2" id="KW-1185">Reference proteome</keyword>
<name>A0ABS4Q6M9_9NOCA</name>
<reference evidence="1 2" key="1">
    <citation type="submission" date="2021-03" db="EMBL/GenBank/DDBJ databases">
        <title>Sequencing the genomes of 1000 actinobacteria strains.</title>
        <authorList>
            <person name="Klenk H.-P."/>
        </authorList>
    </citation>
    <scope>NUCLEOTIDE SEQUENCE [LARGE SCALE GENOMIC DNA]</scope>
    <source>
        <strain evidence="1 2">DSM 45516</strain>
    </source>
</reference>
<accession>A0ABS4Q6M9</accession>
<dbReference type="Proteomes" id="UP001519325">
    <property type="component" value="Unassembled WGS sequence"/>
</dbReference>
<comment type="caution">
    <text evidence="1">The sequence shown here is derived from an EMBL/GenBank/DDBJ whole genome shotgun (WGS) entry which is preliminary data.</text>
</comment>
<evidence type="ECO:0000313" key="1">
    <source>
        <dbReference type="EMBL" id="MBP2187336.1"/>
    </source>
</evidence>
<sequence length="308" mass="34752">MSVKPAPAGRNRLLICSTVLDPGPSYRFWLDFHLRQADLIMIFMDDPSKRPLFEEAVADRPVMLVAGAGDRRDNAPSVVMRRIMANTQTAVSYAVQKGYDWVAAVDTDELLYDESEGAWRAQEHVGQVTFANQEAVPVDHEPENCFAECTLFRVNGRTDFMAYGNGKSAVRASPGVRAGIHEFHDYVGEHHYAVGPVILHYPNPSFDSWVAKFSNHGVFSNYWWDDPSLPIELQFMLRSRDLVHAAIRSGDWREARAYFRSWIPDAAARARMLAADELRVYSPVTELLRADPDRLRAALLATLAQRAE</sequence>
<protein>
    <recommendedName>
        <fullName evidence="3">Glycosyltransferase family 2 protein</fullName>
    </recommendedName>
</protein>